<keyword evidence="7 15" id="KW-1133">Transmembrane helix</keyword>
<feature type="domain" description="Cadherin" evidence="19">
    <location>
        <begin position="696"/>
        <end position="807"/>
    </location>
</feature>
<dbReference type="InterPro" id="IPR027397">
    <property type="entry name" value="Catenin-bd_sf"/>
</dbReference>
<keyword evidence="6 10" id="KW-0106">Calcium</keyword>
<feature type="domain" description="Cadherin" evidence="19">
    <location>
        <begin position="469"/>
        <end position="579"/>
    </location>
</feature>
<dbReference type="InterPro" id="IPR001791">
    <property type="entry name" value="Laminin_G"/>
</dbReference>
<dbReference type="PROSITE" id="PS01186">
    <property type="entry name" value="EGF_2"/>
    <property type="match status" value="1"/>
</dbReference>
<evidence type="ECO:0000259" key="16">
    <source>
        <dbReference type="PROSITE" id="PS50011"/>
    </source>
</evidence>
<dbReference type="GO" id="GO:0030855">
    <property type="term" value="P:epithelial cell differentiation"/>
    <property type="evidence" value="ECO:0007669"/>
    <property type="project" value="UniProtKB-ARBA"/>
</dbReference>
<dbReference type="PROSITE" id="PS00232">
    <property type="entry name" value="CADHERIN_1"/>
    <property type="match status" value="3"/>
</dbReference>
<dbReference type="Pfam" id="PF07714">
    <property type="entry name" value="PK_Tyr_Ser-Thr"/>
    <property type="match status" value="1"/>
</dbReference>
<keyword evidence="2 11" id="KW-0245">EGF-like domain</keyword>
<dbReference type="PROSITE" id="PS50025">
    <property type="entry name" value="LAM_G_DOMAIN"/>
    <property type="match status" value="1"/>
</dbReference>
<dbReference type="InterPro" id="IPR056370">
    <property type="entry name" value="Shg-like_Ig-like"/>
</dbReference>
<accession>A0A7R8X160</accession>
<dbReference type="GO" id="GO:0007163">
    <property type="term" value="P:establishment or maintenance of cell polarity"/>
    <property type="evidence" value="ECO:0007669"/>
    <property type="project" value="UniProtKB-ARBA"/>
</dbReference>
<dbReference type="SMART" id="SM00112">
    <property type="entry name" value="CA"/>
    <property type="match status" value="8"/>
</dbReference>
<evidence type="ECO:0000256" key="3">
    <source>
        <dbReference type="ARBA" id="ARBA00022692"/>
    </source>
</evidence>
<keyword evidence="12" id="KW-0130">Cell adhesion</keyword>
<dbReference type="GO" id="GO:0005509">
    <property type="term" value="F:calcium ion binding"/>
    <property type="evidence" value="ECO:0007669"/>
    <property type="project" value="UniProtKB-UniRule"/>
</dbReference>
<comment type="caution">
    <text evidence="11">Lacks conserved residue(s) required for the propagation of feature annotation.</text>
</comment>
<dbReference type="InterPro" id="IPR020894">
    <property type="entry name" value="Cadherin_CS"/>
</dbReference>
<feature type="transmembrane region" description="Helical" evidence="15">
    <location>
        <begin position="1649"/>
        <end position="1670"/>
    </location>
</feature>
<feature type="domain" description="Protein kinase" evidence="16">
    <location>
        <begin position="1"/>
        <end position="109"/>
    </location>
</feature>
<dbReference type="GO" id="GO:0007156">
    <property type="term" value="P:homophilic cell adhesion via plasma membrane adhesion molecules"/>
    <property type="evidence" value="ECO:0007669"/>
    <property type="project" value="InterPro"/>
</dbReference>
<keyword evidence="21" id="KW-1185">Reference proteome</keyword>
<feature type="compositionally biased region" description="Low complexity" evidence="14">
    <location>
        <begin position="1812"/>
        <end position="1827"/>
    </location>
</feature>
<feature type="domain" description="Cadherin" evidence="19">
    <location>
        <begin position="601"/>
        <end position="690"/>
    </location>
</feature>
<keyword evidence="8 15" id="KW-0472">Membrane</keyword>
<evidence type="ECO:0000256" key="1">
    <source>
        <dbReference type="ARBA" id="ARBA00004370"/>
    </source>
</evidence>
<dbReference type="SMART" id="SM00219">
    <property type="entry name" value="TyrKc"/>
    <property type="match status" value="1"/>
</dbReference>
<evidence type="ECO:0000256" key="13">
    <source>
        <dbReference type="RuleBase" id="RU004357"/>
    </source>
</evidence>
<evidence type="ECO:0000313" key="20">
    <source>
        <dbReference type="EMBL" id="CAD7242088.1"/>
    </source>
</evidence>
<dbReference type="Gene3D" id="2.60.120.200">
    <property type="match status" value="1"/>
</dbReference>
<feature type="compositionally biased region" description="Basic and acidic residues" evidence="14">
    <location>
        <begin position="1741"/>
        <end position="1753"/>
    </location>
</feature>
<keyword evidence="4" id="KW-0732">Signal</keyword>
<feature type="non-terminal residue" evidence="20">
    <location>
        <position position="1"/>
    </location>
</feature>
<evidence type="ECO:0000256" key="4">
    <source>
        <dbReference type="ARBA" id="ARBA00022729"/>
    </source>
</evidence>
<dbReference type="PANTHER" id="PTHR24026:SF133">
    <property type="entry name" value="CADHERIN-RELATED FAMILY MEMBER 2"/>
    <property type="match status" value="1"/>
</dbReference>
<dbReference type="InterPro" id="IPR013320">
    <property type="entry name" value="ConA-like_dom_sf"/>
</dbReference>
<dbReference type="Gene3D" id="2.10.25.10">
    <property type="entry name" value="Laminin"/>
    <property type="match status" value="1"/>
</dbReference>
<dbReference type="PANTHER" id="PTHR24026">
    <property type="entry name" value="FAT ATYPICAL CADHERIN-RELATED"/>
    <property type="match status" value="1"/>
</dbReference>
<sequence>ADYYRKGGKAMLPVKWMPPEAFLDGIFTSKTDVWSFGVLLWEVMSLGYMPYPGRGNQEVMELVTRGGRLEAPKGCPLPVYRLMQQCWHAVSERRPGFASIIESLKHLYPLEAGWNPKSPLRKRDVYSTAAPHFDSSQYVVALEGPLEENDHVLTVSAGDEEMSVSYSLEDKYLGILSSGLIYAKRNLNPYNIGSEHLVTVHARSSQDPHLSTSCSVKLIWPHDQSRGGGYSPQAYEVFVPEKAEGGAMIAKIEPDGIGDGVTYRFEKDNEDNKLFQVDRSTGIVRLQPSVRGSDLKNTGTYSLPVIAESRSGEFKVTQLQIQRTNRNQKPEILRCDSYRPKVKENQSIGTFVVELNCTVYQSSTFSKLYHLPQIKAQDVDTGDNGKLTFSIIEPPGSTRKNFEIRTNPQNSRSAIISTARSFDCDEPTNERKFSIPVLVTDGGTPPLQALCIVEVEIIDLNDNEPLFDRTMYDDVRIAKDHPTKDRVVVVSATDRDASRNNSLITFRLDGYPGHETDKDNFRIDSVTGVISLQNSLINIPVGRELRFQAVAEDSGTPSRKSYVDVIVTVAQASIQPPQWVEFPDGPIWVPEVSHAGHVLTDKLRAVISGGTGQVLYGLHQGTAERTNANRTFYHEVEGGRMKLKLSAGLDYERITKYELTVTAQDSSNRLVSEGNLIVLVRDENDMRPIFGDFKLAQVTEGEPKGTEVVTVFAHDGDASPEFSRVEYQWVDPNEPNNQYFLLDKESGRVTTAAVFDREGTLGNSFVLNILAHDRVASADPLARGAPNNMSLQLLVDIADVNDNSPRFTGLPYESEISEDAKENSLVIKISALDADATSEITYRIIGGDEEGNFRIDERFGEIRINKPLDYEKVKKYELVVIADDQVNQPTAIVLVDVTNVNDIAPVFEKPLYEVRNISEDDPNSVGKVLTTVRAIDNEGDNITYFLDDPWSDIIQLDRNRDGSASLILKKPLDRDPPAGQDPWKVIVFAHDNDPTNQLVNSTFVAIYLEDINDNAPTLNMEGDTIVWETNRTANCPHACPYPGPNCEIAELRASDNDGPSNGCPFSFEINPDSDVFNMFGIKQGNTFQNCSGKAAGNVYILYANQEFDRETRDQYLIPIIVKDNPASGLDKKTGTSTLTVIVGDCNDSPMHDGESSIVVNNYKGELPSGTEIGRVFVEDEDDWDLPDKTFSWAGTENQYFMLDEDNGTISIINTAADKSYELKFQVRDKKRDETAFGTVYVEVKLIPKEAVRQSGSLRIHGLKEEDFIGTSKGGLSMMKKFQDLVASIHNYEPKNVDILTVRTNEAEAWTDIWYAVHASPYISGQWLNWKMGENINQLQKILEPADPLMLGIDECTDETDEKMCDTGSCITILEEKPKEPYLVYSNRSTLVAVNLEAKRLCECVKPENIVSPCDDDPCYNGGTCTPQNGGFLCECPAGYFGPQCQLMDISFPKPGYALYNHLTVCDSSVLSLEVLASSEDALVFYNGPIRKGRLSDSSDMIALQLEGGIPHLLMYLGSGMVSISASGLSIVDDKFHTLVIKWSNLSVVMEVDGKFIDEARFPNGSSQLNVHTPLQLGGVHESTDQVLNGFPWNPRPMGGRDFRGCIRNLTWNNEMVDLEGGYHSLEVNTGCLADPRQSATASIATTASFFGALFGCLAALLLLVVLLVFVRRRRDVREVDIRDGLGKYDEEGGGETDNAVFDPSVLKVSLIPRAEDGKVKSGAPLPKRPSDVDTSEIGPFLEHHKGEVDKEVGIEDDVRHYAYEGEGSTAGSLSSLSSGSDDQVQDFDYLQTLGPPFQKLADLYGGSDLESDSSLSPPNSPSLSSINSEDRRRGKPPQQGMGLPGESWC</sequence>
<dbReference type="FunFam" id="2.60.40.60:FF:000013">
    <property type="entry name" value="Cadherin EGF LAG seven-pass G-type receptor"/>
    <property type="match status" value="1"/>
</dbReference>
<dbReference type="GO" id="GO:0004713">
    <property type="term" value="F:protein tyrosine kinase activity"/>
    <property type="evidence" value="ECO:0007669"/>
    <property type="project" value="InterPro"/>
</dbReference>
<evidence type="ECO:0000256" key="15">
    <source>
        <dbReference type="SAM" id="Phobius"/>
    </source>
</evidence>
<proteinExistence type="predicted"/>
<evidence type="ECO:0000256" key="12">
    <source>
        <dbReference type="RuleBase" id="RU003318"/>
    </source>
</evidence>
<comment type="function">
    <text evidence="13">Cadherins are calcium-dependent cell adhesion proteins.</text>
</comment>
<dbReference type="GO" id="GO:0007424">
    <property type="term" value="P:open tracheal system development"/>
    <property type="evidence" value="ECO:0007669"/>
    <property type="project" value="UniProtKB-ARBA"/>
</dbReference>
<dbReference type="CDD" id="cd11304">
    <property type="entry name" value="Cadherin_repeat"/>
    <property type="match status" value="6"/>
</dbReference>
<gene>
    <name evidence="20" type="ORF">DSTB1V02_LOCUS2061</name>
</gene>
<dbReference type="InterPro" id="IPR015919">
    <property type="entry name" value="Cadherin-like_sf"/>
</dbReference>
<feature type="domain" description="Cadherin" evidence="19">
    <location>
        <begin position="808"/>
        <end position="907"/>
    </location>
</feature>
<dbReference type="PRINTS" id="PR00205">
    <property type="entry name" value="CADHERIN"/>
</dbReference>
<evidence type="ECO:0000256" key="7">
    <source>
        <dbReference type="ARBA" id="ARBA00022989"/>
    </source>
</evidence>
<keyword evidence="9 11" id="KW-1015">Disulfide bond</keyword>
<feature type="domain" description="EGF-like" evidence="18">
    <location>
        <begin position="1409"/>
        <end position="1445"/>
    </location>
</feature>
<reference evidence="20" key="1">
    <citation type="submission" date="2020-11" db="EMBL/GenBank/DDBJ databases">
        <authorList>
            <person name="Tran Van P."/>
        </authorList>
    </citation>
    <scope>NUCLEOTIDE SEQUENCE</scope>
</reference>
<dbReference type="Pfam" id="PF24811">
    <property type="entry name" value="Ig_Shg"/>
    <property type="match status" value="1"/>
</dbReference>
<feature type="domain" description="Cadherin" evidence="19">
    <location>
        <begin position="1048"/>
        <end position="1151"/>
    </location>
</feature>
<dbReference type="EMBL" id="CAJPEV010000214">
    <property type="protein sequence ID" value="CAG0882476.1"/>
    <property type="molecule type" value="Genomic_DNA"/>
</dbReference>
<dbReference type="Pfam" id="PF02210">
    <property type="entry name" value="Laminin_G_2"/>
    <property type="match status" value="1"/>
</dbReference>
<evidence type="ECO:0000256" key="9">
    <source>
        <dbReference type="ARBA" id="ARBA00023157"/>
    </source>
</evidence>
<feature type="domain" description="Laminin G" evidence="17">
    <location>
        <begin position="1446"/>
        <end position="1631"/>
    </location>
</feature>
<dbReference type="SMART" id="SM00179">
    <property type="entry name" value="EGF_CA"/>
    <property type="match status" value="1"/>
</dbReference>
<dbReference type="OrthoDB" id="6252479at2759"/>
<dbReference type="InterPro" id="IPR000719">
    <property type="entry name" value="Prot_kinase_dom"/>
</dbReference>
<dbReference type="InterPro" id="IPR020635">
    <property type="entry name" value="Tyr_kinase_cat_dom"/>
</dbReference>
<dbReference type="InterPro" id="IPR000742">
    <property type="entry name" value="EGF"/>
</dbReference>
<dbReference type="GO" id="GO:0001736">
    <property type="term" value="P:establishment of planar polarity"/>
    <property type="evidence" value="ECO:0007669"/>
    <property type="project" value="UniProtKB-ARBA"/>
</dbReference>
<feature type="region of interest" description="Disordered" evidence="14">
    <location>
        <begin position="1717"/>
        <end position="1753"/>
    </location>
</feature>
<dbReference type="Gene3D" id="4.10.900.10">
    <property type="entry name" value="TCF3-CBD (Catenin binding domain)"/>
    <property type="match status" value="1"/>
</dbReference>
<name>A0A7R8X160_9CRUS</name>
<dbReference type="PROSITE" id="PS50268">
    <property type="entry name" value="CADHERIN_2"/>
    <property type="match status" value="8"/>
</dbReference>
<dbReference type="Proteomes" id="UP000677054">
    <property type="component" value="Unassembled WGS sequence"/>
</dbReference>
<dbReference type="SMART" id="SM00181">
    <property type="entry name" value="EGF"/>
    <property type="match status" value="1"/>
</dbReference>
<dbReference type="InterPro" id="IPR001245">
    <property type="entry name" value="Ser-Thr/Tyr_kinase_cat_dom"/>
</dbReference>
<dbReference type="InterPro" id="IPR001881">
    <property type="entry name" value="EGF-like_Ca-bd_dom"/>
</dbReference>
<dbReference type="SUPFAM" id="SSF49899">
    <property type="entry name" value="Concanavalin A-like lectins/glucanases"/>
    <property type="match status" value="1"/>
</dbReference>
<dbReference type="GO" id="GO:0009887">
    <property type="term" value="P:animal organ morphogenesis"/>
    <property type="evidence" value="ECO:0007669"/>
    <property type="project" value="UniProtKB-ARBA"/>
</dbReference>
<dbReference type="InterPro" id="IPR011009">
    <property type="entry name" value="Kinase-like_dom_sf"/>
</dbReference>
<evidence type="ECO:0000256" key="6">
    <source>
        <dbReference type="ARBA" id="ARBA00022837"/>
    </source>
</evidence>
<comment type="subcellular location">
    <subcellularLocation>
        <location evidence="12">Cell membrane</location>
        <topology evidence="12">Single-pass type I membrane protein</topology>
    </subcellularLocation>
    <subcellularLocation>
        <location evidence="1">Membrane</location>
    </subcellularLocation>
</comment>
<dbReference type="Gene3D" id="2.60.40.60">
    <property type="entry name" value="Cadherins"/>
    <property type="match status" value="10"/>
</dbReference>
<dbReference type="Gene3D" id="1.10.510.10">
    <property type="entry name" value="Transferase(Phosphotransferase) domain 1"/>
    <property type="match status" value="1"/>
</dbReference>
<feature type="domain" description="Cadherin" evidence="19">
    <location>
        <begin position="917"/>
        <end position="1018"/>
    </location>
</feature>
<dbReference type="GO" id="GO:0005524">
    <property type="term" value="F:ATP binding"/>
    <property type="evidence" value="ECO:0007669"/>
    <property type="project" value="InterPro"/>
</dbReference>
<evidence type="ECO:0000256" key="2">
    <source>
        <dbReference type="ARBA" id="ARBA00022536"/>
    </source>
</evidence>
<dbReference type="FunFam" id="2.10.25.10:FF:000095">
    <property type="entry name" value="Notch, isoform B"/>
    <property type="match status" value="1"/>
</dbReference>
<dbReference type="SUPFAM" id="SSF56112">
    <property type="entry name" value="Protein kinase-like (PK-like)"/>
    <property type="match status" value="1"/>
</dbReference>
<protein>
    <submittedName>
        <fullName evidence="20">Uncharacterized protein</fullName>
    </submittedName>
</protein>
<evidence type="ECO:0000256" key="8">
    <source>
        <dbReference type="ARBA" id="ARBA00023136"/>
    </source>
</evidence>
<dbReference type="InterPro" id="IPR002126">
    <property type="entry name" value="Cadherin-like_dom"/>
</dbReference>
<feature type="domain" description="Cadherin" evidence="19">
    <location>
        <begin position="231"/>
        <end position="332"/>
    </location>
</feature>
<dbReference type="SUPFAM" id="SSF49313">
    <property type="entry name" value="Cadherin-like"/>
    <property type="match status" value="10"/>
</dbReference>
<dbReference type="GO" id="GO:0005886">
    <property type="term" value="C:plasma membrane"/>
    <property type="evidence" value="ECO:0007669"/>
    <property type="project" value="UniProtKB-SubCell"/>
</dbReference>
<dbReference type="Pfam" id="PF01049">
    <property type="entry name" value="CADH_Y-type_LIR"/>
    <property type="match status" value="1"/>
</dbReference>
<evidence type="ECO:0000259" key="19">
    <source>
        <dbReference type="PROSITE" id="PS50268"/>
    </source>
</evidence>
<dbReference type="Pfam" id="PF00028">
    <property type="entry name" value="Cadherin"/>
    <property type="match status" value="4"/>
</dbReference>
<dbReference type="SMART" id="SM00282">
    <property type="entry name" value="LamG"/>
    <property type="match status" value="1"/>
</dbReference>
<feature type="disulfide bond" evidence="11">
    <location>
        <begin position="1435"/>
        <end position="1444"/>
    </location>
</feature>
<dbReference type="PROSITE" id="PS50011">
    <property type="entry name" value="PROTEIN_KINASE_DOM"/>
    <property type="match status" value="1"/>
</dbReference>
<evidence type="ECO:0000256" key="10">
    <source>
        <dbReference type="PROSITE-ProRule" id="PRU00043"/>
    </source>
</evidence>
<dbReference type="CDD" id="cd00054">
    <property type="entry name" value="EGF_CA"/>
    <property type="match status" value="1"/>
</dbReference>
<keyword evidence="5" id="KW-0677">Repeat</keyword>
<dbReference type="PROSITE" id="PS50026">
    <property type="entry name" value="EGF_3"/>
    <property type="match status" value="1"/>
</dbReference>
<evidence type="ECO:0000256" key="5">
    <source>
        <dbReference type="ARBA" id="ARBA00022737"/>
    </source>
</evidence>
<dbReference type="PRINTS" id="PR00109">
    <property type="entry name" value="TYRKINASE"/>
</dbReference>
<organism evidence="20">
    <name type="scientific">Darwinula stevensoni</name>
    <dbReference type="NCBI Taxonomy" id="69355"/>
    <lineage>
        <taxon>Eukaryota</taxon>
        <taxon>Metazoa</taxon>
        <taxon>Ecdysozoa</taxon>
        <taxon>Arthropoda</taxon>
        <taxon>Crustacea</taxon>
        <taxon>Oligostraca</taxon>
        <taxon>Ostracoda</taxon>
        <taxon>Podocopa</taxon>
        <taxon>Podocopida</taxon>
        <taxon>Darwinulocopina</taxon>
        <taxon>Darwinuloidea</taxon>
        <taxon>Darwinulidae</taxon>
        <taxon>Darwinula</taxon>
    </lineage>
</organism>
<dbReference type="EMBL" id="LR899731">
    <property type="protein sequence ID" value="CAD7242088.1"/>
    <property type="molecule type" value="Genomic_DNA"/>
</dbReference>
<evidence type="ECO:0000256" key="14">
    <source>
        <dbReference type="SAM" id="MobiDB-lite"/>
    </source>
</evidence>
<dbReference type="Pfam" id="PF00008">
    <property type="entry name" value="EGF"/>
    <property type="match status" value="1"/>
</dbReference>
<evidence type="ECO:0000259" key="17">
    <source>
        <dbReference type="PROSITE" id="PS50025"/>
    </source>
</evidence>
<dbReference type="PROSITE" id="PS00022">
    <property type="entry name" value="EGF_1"/>
    <property type="match status" value="1"/>
</dbReference>
<evidence type="ECO:0000313" key="21">
    <source>
        <dbReference type="Proteomes" id="UP000677054"/>
    </source>
</evidence>
<keyword evidence="3 12" id="KW-0812">Transmembrane</keyword>
<evidence type="ECO:0000256" key="11">
    <source>
        <dbReference type="PROSITE-ProRule" id="PRU00076"/>
    </source>
</evidence>
<feature type="region of interest" description="Disordered" evidence="14">
    <location>
        <begin position="1801"/>
        <end position="1849"/>
    </location>
</feature>
<evidence type="ECO:0000259" key="18">
    <source>
        <dbReference type="PROSITE" id="PS50026"/>
    </source>
</evidence>
<dbReference type="InterPro" id="IPR000233">
    <property type="entry name" value="Cadherin_Y-type_LIR"/>
</dbReference>
<feature type="domain" description="Cadherin" evidence="19">
    <location>
        <begin position="334"/>
        <end position="467"/>
    </location>
</feature>
<dbReference type="CDD" id="cd00110">
    <property type="entry name" value="LamG"/>
    <property type="match status" value="1"/>
</dbReference>